<gene>
    <name evidence="1" type="ordered locus">LOC_Os12g29460</name>
</gene>
<protein>
    <submittedName>
        <fullName evidence="1">Uncharacterized protein</fullName>
    </submittedName>
</protein>
<dbReference type="EMBL" id="DP000011">
    <property type="protein sequence ID" value="ABA98240.1"/>
    <property type="molecule type" value="Genomic_DNA"/>
</dbReference>
<proteinExistence type="predicted"/>
<organism evidence="1">
    <name type="scientific">Oryza sativa subsp. japonica</name>
    <name type="common">Rice</name>
    <dbReference type="NCBI Taxonomy" id="39947"/>
    <lineage>
        <taxon>Eukaryota</taxon>
        <taxon>Viridiplantae</taxon>
        <taxon>Streptophyta</taxon>
        <taxon>Embryophyta</taxon>
        <taxon>Tracheophyta</taxon>
        <taxon>Spermatophyta</taxon>
        <taxon>Magnoliopsida</taxon>
        <taxon>Liliopsida</taxon>
        <taxon>Poales</taxon>
        <taxon>Poaceae</taxon>
        <taxon>BOP clade</taxon>
        <taxon>Oryzoideae</taxon>
        <taxon>Oryzeae</taxon>
        <taxon>Oryzinae</taxon>
        <taxon>Oryza</taxon>
        <taxon>Oryza sativa</taxon>
    </lineage>
</organism>
<sequence>MAKRTEFHLEKLRTDKSGLGFFGFGLGQTEFAGDVRWLGGKGWWRGRGGARRGRGGARLEAALVRAAAEVGKLETAPRRAWLEADDGAGWGHGGARLEVAPVRAAAELGWRQCSSGPRRRRASWRRRGAMDAGRGGAARCAEAVRWMGI</sequence>
<accession>Q2QQY3</accession>
<name>Q2QQY3_ORYSJ</name>
<reference evidence="1" key="2">
    <citation type="submission" date="2005-04" db="EMBL/GenBank/DDBJ databases">
        <authorList>
            <person name="Buell C.R."/>
            <person name="Wing R.A."/>
            <person name="McCombie W.A."/>
            <person name="Ouyang S."/>
        </authorList>
    </citation>
    <scope>NUCLEOTIDE SEQUENCE</scope>
</reference>
<evidence type="ECO:0000313" key="1">
    <source>
        <dbReference type="EMBL" id="ABA98240.1"/>
    </source>
</evidence>
<dbReference type="AlphaFoldDB" id="Q2QQY3"/>
<reference evidence="1" key="1">
    <citation type="journal article" date="2005" name="BMC Biol.">
        <title>The sequence of rice chromosomes 11 and 12, rich in disease resistance genes and recent gene duplications.</title>
        <authorList>
            <consortium name="The rice chromosomes 11 and 12 sequencing consortia"/>
        </authorList>
    </citation>
    <scope>NUCLEOTIDE SEQUENCE [LARGE SCALE GENOMIC DNA]</scope>
</reference>
<reference evidence="1" key="3">
    <citation type="submission" date="2006-01" db="EMBL/GenBank/DDBJ databases">
        <authorList>
            <person name="Buell R."/>
        </authorList>
    </citation>
    <scope>NUCLEOTIDE SEQUENCE</scope>
</reference>